<feature type="compositionally biased region" description="Basic and acidic residues" evidence="1">
    <location>
        <begin position="95"/>
        <end position="108"/>
    </location>
</feature>
<evidence type="ECO:0000256" key="1">
    <source>
        <dbReference type="SAM" id="MobiDB-lite"/>
    </source>
</evidence>
<dbReference type="EMBL" id="VIVR01000001">
    <property type="protein sequence ID" value="TWE17039.1"/>
    <property type="molecule type" value="Genomic_DNA"/>
</dbReference>
<dbReference type="Proteomes" id="UP000318416">
    <property type="component" value="Unassembled WGS sequence"/>
</dbReference>
<feature type="compositionally biased region" description="Low complexity" evidence="1">
    <location>
        <begin position="126"/>
        <end position="138"/>
    </location>
</feature>
<feature type="region of interest" description="Disordered" evidence="1">
    <location>
        <begin position="95"/>
        <end position="193"/>
    </location>
</feature>
<reference evidence="2 3" key="1">
    <citation type="submission" date="2019-06" db="EMBL/GenBank/DDBJ databases">
        <title>Sequencing the genomes of 1000 actinobacteria strains.</title>
        <authorList>
            <person name="Klenk H.-P."/>
        </authorList>
    </citation>
    <scope>NUCLEOTIDE SEQUENCE [LARGE SCALE GENOMIC DNA]</scope>
    <source>
        <strain evidence="2 3">DSM 41649</strain>
    </source>
</reference>
<accession>A0A561EN91</accession>
<evidence type="ECO:0000313" key="2">
    <source>
        <dbReference type="EMBL" id="TWE17039.1"/>
    </source>
</evidence>
<feature type="region of interest" description="Disordered" evidence="1">
    <location>
        <begin position="261"/>
        <end position="283"/>
    </location>
</feature>
<gene>
    <name evidence="2" type="ORF">FB465_2043</name>
</gene>
<feature type="compositionally biased region" description="Basic and acidic residues" evidence="1">
    <location>
        <begin position="144"/>
        <end position="156"/>
    </location>
</feature>
<organism evidence="2 3">
    <name type="scientific">Kitasatospora atroaurantiaca</name>
    <dbReference type="NCBI Taxonomy" id="285545"/>
    <lineage>
        <taxon>Bacteria</taxon>
        <taxon>Bacillati</taxon>
        <taxon>Actinomycetota</taxon>
        <taxon>Actinomycetes</taxon>
        <taxon>Kitasatosporales</taxon>
        <taxon>Streptomycetaceae</taxon>
        <taxon>Kitasatospora</taxon>
    </lineage>
</organism>
<protein>
    <submittedName>
        <fullName evidence="2">Uncharacterized protein</fullName>
    </submittedName>
</protein>
<feature type="compositionally biased region" description="Basic and acidic residues" evidence="1">
    <location>
        <begin position="165"/>
        <end position="174"/>
    </location>
</feature>
<dbReference type="OrthoDB" id="3383452at2"/>
<name>A0A561EN91_9ACTN</name>
<dbReference type="RefSeq" id="WP_145789568.1">
    <property type="nucleotide sequence ID" value="NZ_BAAABR010000089.1"/>
</dbReference>
<proteinExistence type="predicted"/>
<dbReference type="AlphaFoldDB" id="A0A561EN91"/>
<keyword evidence="3" id="KW-1185">Reference proteome</keyword>
<comment type="caution">
    <text evidence="2">The sequence shown here is derived from an EMBL/GenBank/DDBJ whole genome shotgun (WGS) entry which is preliminary data.</text>
</comment>
<evidence type="ECO:0000313" key="3">
    <source>
        <dbReference type="Proteomes" id="UP000318416"/>
    </source>
</evidence>
<sequence>MKPPGLYVPLDVNYVTDEGIRRAGPAAELLYIRALAYSKRTQSEGLLPDYDMPVISVGLPQVRESIASLVEWELWTPVEGGWQIRSWQRWNETQKEAADKRQRAADRQRRSRERRARTPPADNTDSDNPSGDDSSSSDKPPPADGRHADVTRDSRVTHTNVTPLKRREEKRRETGTSLVQHDPLKPPATRTKGTADLDFDRFWAAYPRRKAKLDATKAWKAALKRGATAEQLIEAATQYAAYRAGCDPQFTKLPATWLNKGAYDDEPDPAPAQQPYARTGTDDDDLFHRAMQRANAATQEVTRP</sequence>